<dbReference type="InterPro" id="IPR020617">
    <property type="entry name" value="Thiolase_C"/>
</dbReference>
<evidence type="ECO:0008006" key="12">
    <source>
        <dbReference type="Google" id="ProtNLM"/>
    </source>
</evidence>
<evidence type="ECO:0000256" key="1">
    <source>
        <dbReference type="ARBA" id="ARBA00001958"/>
    </source>
</evidence>
<protein>
    <recommendedName>
        <fullName evidence="12">Acetyl-CoA C-acetyltransferase</fullName>
    </recommendedName>
</protein>
<evidence type="ECO:0000259" key="8">
    <source>
        <dbReference type="Pfam" id="PF00108"/>
    </source>
</evidence>
<proteinExistence type="inferred from homology"/>
<accession>A0A0D2DHC0</accession>
<dbReference type="AlphaFoldDB" id="A0A0D2DHC0"/>
<keyword evidence="11" id="KW-1185">Reference proteome</keyword>
<dbReference type="NCBIfam" id="TIGR01930">
    <property type="entry name" value="AcCoA-C-Actrans"/>
    <property type="match status" value="1"/>
</dbReference>
<dbReference type="STRING" id="215243.A0A0D2DHC0"/>
<dbReference type="Proteomes" id="UP000053342">
    <property type="component" value="Unassembled WGS sequence"/>
</dbReference>
<evidence type="ECO:0000256" key="2">
    <source>
        <dbReference type="ARBA" id="ARBA00004872"/>
    </source>
</evidence>
<comment type="catalytic activity">
    <reaction evidence="6">
        <text>an acyl-CoA + acetyl-CoA = a 3-oxoacyl-CoA + CoA</text>
        <dbReference type="Rhea" id="RHEA:21564"/>
        <dbReference type="ChEBI" id="CHEBI:57287"/>
        <dbReference type="ChEBI" id="CHEBI:57288"/>
        <dbReference type="ChEBI" id="CHEBI:58342"/>
        <dbReference type="ChEBI" id="CHEBI:90726"/>
        <dbReference type="EC" id="2.3.1.16"/>
    </reaction>
</comment>
<dbReference type="GO" id="GO:0005777">
    <property type="term" value="C:peroxisome"/>
    <property type="evidence" value="ECO:0007669"/>
    <property type="project" value="TreeGrafter"/>
</dbReference>
<comment type="similarity">
    <text evidence="3 7">Belongs to the thiolase-like superfamily. Thiolase family.</text>
</comment>
<feature type="domain" description="Thiolase C-terminal" evidence="9">
    <location>
        <begin position="213"/>
        <end position="331"/>
    </location>
</feature>
<gene>
    <name evidence="10" type="ORF">PV06_05422</name>
</gene>
<dbReference type="GO" id="GO:0010124">
    <property type="term" value="P:phenylacetate catabolic process"/>
    <property type="evidence" value="ECO:0007669"/>
    <property type="project" value="TreeGrafter"/>
</dbReference>
<keyword evidence="4 7" id="KW-0808">Transferase</keyword>
<sequence length="336" mass="35631">MQVGDGKSAYKIRAASLAAGFPATTTASSLDRFCASGLKAVQDVANQIMAGDIEIGLVVGGESMTNSPPPPDPLPEEIMANKDAADCAQPMIQTSENVSTEFNISRHHQDQYAAESFRRAEVAQKAGWFDDEIVPIDATVLDSAGHRTTIVITRDEGPRYNTTVESLSKLKPAMPQFGTHTTAGNASQTTDGVEAAAILLMKRSKALELGQPVLGKYCGAAVAGVSPRIMGTGPVVAIPKLLQRFRLLQEDVDIIEINEAFASMAVYCQRALGLDHEKLNPRGGAIAIGHPLGATGARQICTILSEARRVRKQILVTSMCVGSGQGMAGLFVNEKL</sequence>
<dbReference type="InterPro" id="IPR020613">
    <property type="entry name" value="Thiolase_CS"/>
</dbReference>
<name>A0A0D2DHC0_9EURO</name>
<dbReference type="VEuPathDB" id="FungiDB:PV06_05422"/>
<dbReference type="PANTHER" id="PTHR43853">
    <property type="entry name" value="3-KETOACYL-COA THIOLASE, PEROXISOMAL"/>
    <property type="match status" value="1"/>
</dbReference>
<reference evidence="10 11" key="1">
    <citation type="submission" date="2015-01" db="EMBL/GenBank/DDBJ databases">
        <title>The Genome Sequence of Exophiala oligosperma CBS72588.</title>
        <authorList>
            <consortium name="The Broad Institute Genomics Platform"/>
            <person name="Cuomo C."/>
            <person name="de Hoog S."/>
            <person name="Gorbushina A."/>
            <person name="Stielow B."/>
            <person name="Teixiera M."/>
            <person name="Abouelleil A."/>
            <person name="Chapman S.B."/>
            <person name="Priest M."/>
            <person name="Young S.K."/>
            <person name="Wortman J."/>
            <person name="Nusbaum C."/>
            <person name="Birren B."/>
        </authorList>
    </citation>
    <scope>NUCLEOTIDE SEQUENCE [LARGE SCALE GENOMIC DNA]</scope>
    <source>
        <strain evidence="10 11">CBS 72588</strain>
    </source>
</reference>
<dbReference type="Pfam" id="PF00108">
    <property type="entry name" value="Thiolase_N"/>
    <property type="match status" value="1"/>
</dbReference>
<dbReference type="CDD" id="cd00751">
    <property type="entry name" value="thiolase"/>
    <property type="match status" value="1"/>
</dbReference>
<dbReference type="OrthoDB" id="5404651at2759"/>
<dbReference type="InterPro" id="IPR050215">
    <property type="entry name" value="Thiolase-like_sf_Thiolase"/>
</dbReference>
<dbReference type="RefSeq" id="XP_016262031.1">
    <property type="nucleotide sequence ID" value="XM_016406427.1"/>
</dbReference>
<dbReference type="Pfam" id="PF02803">
    <property type="entry name" value="Thiolase_C"/>
    <property type="match status" value="1"/>
</dbReference>
<dbReference type="InterPro" id="IPR020616">
    <property type="entry name" value="Thiolase_N"/>
</dbReference>
<keyword evidence="5 7" id="KW-0012">Acyltransferase</keyword>
<dbReference type="SUPFAM" id="SSF53901">
    <property type="entry name" value="Thiolase-like"/>
    <property type="match status" value="2"/>
</dbReference>
<evidence type="ECO:0000256" key="3">
    <source>
        <dbReference type="ARBA" id="ARBA00010982"/>
    </source>
</evidence>
<comment type="pathway">
    <text evidence="2">Lipid metabolism; fatty acid metabolism.</text>
</comment>
<dbReference type="PROSITE" id="PS00737">
    <property type="entry name" value="THIOLASE_2"/>
    <property type="match status" value="1"/>
</dbReference>
<comment type="cofactor">
    <cofactor evidence="1">
        <name>K(+)</name>
        <dbReference type="ChEBI" id="CHEBI:29103"/>
    </cofactor>
</comment>
<dbReference type="EMBL" id="KN847336">
    <property type="protein sequence ID" value="KIW41815.1"/>
    <property type="molecule type" value="Genomic_DNA"/>
</dbReference>
<dbReference type="GO" id="GO:0006635">
    <property type="term" value="P:fatty acid beta-oxidation"/>
    <property type="evidence" value="ECO:0007669"/>
    <property type="project" value="TreeGrafter"/>
</dbReference>
<evidence type="ECO:0000313" key="10">
    <source>
        <dbReference type="EMBL" id="KIW41815.1"/>
    </source>
</evidence>
<evidence type="ECO:0000313" key="11">
    <source>
        <dbReference type="Proteomes" id="UP000053342"/>
    </source>
</evidence>
<evidence type="ECO:0000259" key="9">
    <source>
        <dbReference type="Pfam" id="PF02803"/>
    </source>
</evidence>
<feature type="domain" description="Thiolase N-terminal" evidence="8">
    <location>
        <begin position="9"/>
        <end position="204"/>
    </location>
</feature>
<evidence type="ECO:0000256" key="7">
    <source>
        <dbReference type="RuleBase" id="RU003557"/>
    </source>
</evidence>
<evidence type="ECO:0000256" key="4">
    <source>
        <dbReference type="ARBA" id="ARBA00022679"/>
    </source>
</evidence>
<dbReference type="GeneID" id="27357496"/>
<organism evidence="10 11">
    <name type="scientific">Exophiala oligosperma</name>
    <dbReference type="NCBI Taxonomy" id="215243"/>
    <lineage>
        <taxon>Eukaryota</taxon>
        <taxon>Fungi</taxon>
        <taxon>Dikarya</taxon>
        <taxon>Ascomycota</taxon>
        <taxon>Pezizomycotina</taxon>
        <taxon>Eurotiomycetes</taxon>
        <taxon>Chaetothyriomycetidae</taxon>
        <taxon>Chaetothyriales</taxon>
        <taxon>Herpotrichiellaceae</taxon>
        <taxon>Exophiala</taxon>
    </lineage>
</organism>
<dbReference type="HOGENOM" id="CLU_031026_1_1_1"/>
<dbReference type="InterPro" id="IPR016039">
    <property type="entry name" value="Thiolase-like"/>
</dbReference>
<dbReference type="GO" id="GO:0003988">
    <property type="term" value="F:acetyl-CoA C-acyltransferase activity"/>
    <property type="evidence" value="ECO:0007669"/>
    <property type="project" value="UniProtKB-EC"/>
</dbReference>
<dbReference type="PANTHER" id="PTHR43853:SF10">
    <property type="entry name" value="ACETYL-COA C-ACETYLTRANSFERASE"/>
    <property type="match status" value="1"/>
</dbReference>
<evidence type="ECO:0000256" key="5">
    <source>
        <dbReference type="ARBA" id="ARBA00023315"/>
    </source>
</evidence>
<evidence type="ECO:0000256" key="6">
    <source>
        <dbReference type="ARBA" id="ARBA00047605"/>
    </source>
</evidence>
<dbReference type="InterPro" id="IPR002155">
    <property type="entry name" value="Thiolase"/>
</dbReference>
<dbReference type="Gene3D" id="3.40.47.10">
    <property type="match status" value="2"/>
</dbReference>